<evidence type="ECO:0000313" key="10">
    <source>
        <dbReference type="Proteomes" id="UP000040453"/>
    </source>
</evidence>
<feature type="transmembrane region" description="Helical" evidence="8">
    <location>
        <begin position="6"/>
        <end position="22"/>
    </location>
</feature>
<evidence type="ECO:0000256" key="5">
    <source>
        <dbReference type="ARBA" id="ARBA00022692"/>
    </source>
</evidence>
<dbReference type="RefSeq" id="WP_042533660.1">
    <property type="nucleotide sequence ID" value="NZ_CDGG01000001.1"/>
</dbReference>
<comment type="similarity">
    <text evidence="2 8">Belongs to the 4-toluene sulfonate uptake permease (TSUP) (TC 2.A.102) family.</text>
</comment>
<proteinExistence type="inferred from homology"/>
<gene>
    <name evidence="9" type="ORF">BN997_03314</name>
</gene>
<feature type="transmembrane region" description="Helical" evidence="8">
    <location>
        <begin position="170"/>
        <end position="189"/>
    </location>
</feature>
<keyword evidence="7 8" id="KW-0472">Membrane</keyword>
<sequence length="248" mass="27477">MLELGSLDWMLIGLCALLIGFSKSGLPNLVILAVTLIMFVFPARDSVGFLLPMLLAGDLFAVTYYRRNVVWKYLISLVTWVLIGIIMGFFVLQNIDDAQLKPVIGVIVLMMIALNFIRQKLGSRFNEMLPNSLLFIVFMGILGGFTTMVGNAAGAIMTIYLLVKGLPKKAFIGTSAWFFLTVNLIKFPFYVHLDMITFDTFTVNMMMVPIILAGASAGAKILNFIPQRVFTLLILIFATLGGLNLIFN</sequence>
<evidence type="ECO:0000256" key="1">
    <source>
        <dbReference type="ARBA" id="ARBA00004651"/>
    </source>
</evidence>
<feature type="transmembrane region" description="Helical" evidence="8">
    <location>
        <begin position="71"/>
        <end position="91"/>
    </location>
</feature>
<name>A0A0A1MX90_9BACI</name>
<dbReference type="Pfam" id="PF01925">
    <property type="entry name" value="TauE"/>
    <property type="match status" value="1"/>
</dbReference>
<evidence type="ECO:0000256" key="7">
    <source>
        <dbReference type="ARBA" id="ARBA00023136"/>
    </source>
</evidence>
<keyword evidence="4 8" id="KW-1003">Cell membrane</keyword>
<keyword evidence="10" id="KW-1185">Reference proteome</keyword>
<dbReference type="GO" id="GO:0005886">
    <property type="term" value="C:plasma membrane"/>
    <property type="evidence" value="ECO:0007669"/>
    <property type="project" value="UniProtKB-SubCell"/>
</dbReference>
<evidence type="ECO:0000256" key="4">
    <source>
        <dbReference type="ARBA" id="ARBA00022475"/>
    </source>
</evidence>
<feature type="transmembrane region" description="Helical" evidence="8">
    <location>
        <begin position="229"/>
        <end position="247"/>
    </location>
</feature>
<dbReference type="InterPro" id="IPR052017">
    <property type="entry name" value="TSUP"/>
</dbReference>
<dbReference type="InterPro" id="IPR002781">
    <property type="entry name" value="TM_pro_TauE-like"/>
</dbReference>
<reference evidence="9 10" key="1">
    <citation type="submission" date="2014-11" db="EMBL/GenBank/DDBJ databases">
        <authorList>
            <person name="Urmite Genomes Urmite Genomes"/>
        </authorList>
    </citation>
    <scope>NUCLEOTIDE SEQUENCE [LARGE SCALE GENOMIC DNA]</scope>
    <source>
        <strain evidence="9 10">Oc5</strain>
    </source>
</reference>
<evidence type="ECO:0000313" key="9">
    <source>
        <dbReference type="EMBL" id="CEI83406.1"/>
    </source>
</evidence>
<dbReference type="AlphaFoldDB" id="A0A0A1MX90"/>
<evidence type="ECO:0000256" key="3">
    <source>
        <dbReference type="ARBA" id="ARBA00022448"/>
    </source>
</evidence>
<feature type="transmembrane region" description="Helical" evidence="8">
    <location>
        <begin position="103"/>
        <end position="121"/>
    </location>
</feature>
<comment type="subcellular location">
    <subcellularLocation>
        <location evidence="1 8">Cell membrane</location>
        <topology evidence="1 8">Multi-pass membrane protein</topology>
    </subcellularLocation>
</comment>
<evidence type="ECO:0000256" key="6">
    <source>
        <dbReference type="ARBA" id="ARBA00022989"/>
    </source>
</evidence>
<accession>A0A0A1MX90</accession>
<organism evidence="9 10">
    <name type="scientific">Oceanobacillus oncorhynchi</name>
    <dbReference type="NCBI Taxonomy" id="545501"/>
    <lineage>
        <taxon>Bacteria</taxon>
        <taxon>Bacillati</taxon>
        <taxon>Bacillota</taxon>
        <taxon>Bacilli</taxon>
        <taxon>Bacillales</taxon>
        <taxon>Bacillaceae</taxon>
        <taxon>Oceanobacillus</taxon>
    </lineage>
</organism>
<keyword evidence="6 8" id="KW-1133">Transmembrane helix</keyword>
<keyword evidence="5 8" id="KW-0812">Transmembrane</keyword>
<protein>
    <recommendedName>
        <fullName evidence="8">Probable membrane transporter protein</fullName>
    </recommendedName>
</protein>
<keyword evidence="3" id="KW-0813">Transport</keyword>
<dbReference type="EMBL" id="CDGG01000001">
    <property type="protein sequence ID" value="CEI83406.1"/>
    <property type="molecule type" value="Genomic_DNA"/>
</dbReference>
<dbReference type="OrthoDB" id="9801058at2"/>
<feature type="transmembrane region" description="Helical" evidence="8">
    <location>
        <begin position="133"/>
        <end position="163"/>
    </location>
</feature>
<dbReference type="STRING" id="545501.BN997_03314"/>
<dbReference type="PANTHER" id="PTHR30269">
    <property type="entry name" value="TRANSMEMBRANE PROTEIN YFCA"/>
    <property type="match status" value="1"/>
</dbReference>
<dbReference type="PANTHER" id="PTHR30269:SF23">
    <property type="entry name" value="MEMBRANE TRANSPORTER PROTEIN YDHB-RELATED"/>
    <property type="match status" value="1"/>
</dbReference>
<feature type="transmembrane region" description="Helical" evidence="8">
    <location>
        <begin position="201"/>
        <end position="222"/>
    </location>
</feature>
<dbReference type="Proteomes" id="UP000040453">
    <property type="component" value="Unassembled WGS sequence"/>
</dbReference>
<evidence type="ECO:0000256" key="2">
    <source>
        <dbReference type="ARBA" id="ARBA00009142"/>
    </source>
</evidence>
<evidence type="ECO:0000256" key="8">
    <source>
        <dbReference type="RuleBase" id="RU363041"/>
    </source>
</evidence>